<sequence length="293" mass="33849">MNSEEQAFLKSLLANKMCSPMRTSRAKIPESKMISPLIRRNISIFDTVNKINKFNLNSTKPSADGDRLTEFEVLDFLGKIPNYESYVLKWFKQFKSVDRNLMAAIMKKMTTMDMSDHEYCKELDKQLGLFLAGAATQGLLSSIDTNERHIKITDDDSDESWCKNVFDLQFDIEESKRQTKMLTTMFNTETGEDHSLKRILVRIGNTNITINANKVPYAVEYPPTGIDDMTKQKMGFFLSPICFLPLDLVNKLKGKNMASLMRRMLRTTRWSLNYMEFVSKEVEKFVMAQSKPY</sequence>
<evidence type="ECO:0000313" key="1">
    <source>
        <dbReference type="Proteomes" id="UP000695000"/>
    </source>
</evidence>
<dbReference type="RefSeq" id="XP_017779741.1">
    <property type="nucleotide sequence ID" value="XM_017924252.1"/>
</dbReference>
<gene>
    <name evidence="2" type="primary">LOC108565019</name>
</gene>
<accession>A0ABM1MYU1</accession>
<dbReference type="GeneID" id="108565019"/>
<organism evidence="1 2">
    <name type="scientific">Nicrophorus vespilloides</name>
    <name type="common">Boreal carrion beetle</name>
    <dbReference type="NCBI Taxonomy" id="110193"/>
    <lineage>
        <taxon>Eukaryota</taxon>
        <taxon>Metazoa</taxon>
        <taxon>Ecdysozoa</taxon>
        <taxon>Arthropoda</taxon>
        <taxon>Hexapoda</taxon>
        <taxon>Insecta</taxon>
        <taxon>Pterygota</taxon>
        <taxon>Neoptera</taxon>
        <taxon>Endopterygota</taxon>
        <taxon>Coleoptera</taxon>
        <taxon>Polyphaga</taxon>
        <taxon>Staphyliniformia</taxon>
        <taxon>Silphidae</taxon>
        <taxon>Nicrophorinae</taxon>
        <taxon>Nicrophorus</taxon>
    </lineage>
</organism>
<proteinExistence type="predicted"/>
<reference evidence="2" key="1">
    <citation type="submission" date="2025-08" db="UniProtKB">
        <authorList>
            <consortium name="RefSeq"/>
        </authorList>
    </citation>
    <scope>IDENTIFICATION</scope>
    <source>
        <tissue evidence="2">Whole Larva</tissue>
    </source>
</reference>
<evidence type="ECO:0000313" key="2">
    <source>
        <dbReference type="RefSeq" id="XP_017779741.1"/>
    </source>
</evidence>
<name>A0ABM1MYU1_NICVS</name>
<dbReference type="Proteomes" id="UP000695000">
    <property type="component" value="Unplaced"/>
</dbReference>
<keyword evidence="1" id="KW-1185">Reference proteome</keyword>
<protein>
    <submittedName>
        <fullName evidence="2">Uncharacterized protein LOC108565019</fullName>
    </submittedName>
</protein>